<organism evidence="2 3">
    <name type="scientific">Tigheibacillus jepli</name>
    <dbReference type="NCBI Taxonomy" id="3035914"/>
    <lineage>
        <taxon>Bacteria</taxon>
        <taxon>Bacillati</taxon>
        <taxon>Bacillota</taxon>
        <taxon>Bacilli</taxon>
        <taxon>Bacillales</taxon>
        <taxon>Bacillaceae</taxon>
        <taxon>Tigheibacillus</taxon>
    </lineage>
</organism>
<feature type="coiled-coil region" evidence="1">
    <location>
        <begin position="296"/>
        <end position="337"/>
    </location>
</feature>
<evidence type="ECO:0000313" key="2">
    <source>
        <dbReference type="EMBL" id="MDY0405017.1"/>
    </source>
</evidence>
<keyword evidence="3" id="KW-1185">Reference proteome</keyword>
<keyword evidence="1" id="KW-0175">Coiled coil</keyword>
<dbReference type="SUPFAM" id="SSF52540">
    <property type="entry name" value="P-loop containing nucleoside triphosphate hydrolases"/>
    <property type="match status" value="1"/>
</dbReference>
<proteinExistence type="predicted"/>
<dbReference type="EMBL" id="JAROCA020000001">
    <property type="protein sequence ID" value="MDY0405017.1"/>
    <property type="molecule type" value="Genomic_DNA"/>
</dbReference>
<comment type="caution">
    <text evidence="2">The sequence shown here is derived from an EMBL/GenBank/DDBJ whole genome shotgun (WGS) entry which is preliminary data.</text>
</comment>
<evidence type="ECO:0000256" key="1">
    <source>
        <dbReference type="SAM" id="Coils"/>
    </source>
</evidence>
<accession>A0ABU5CFB3</accession>
<feature type="coiled-coil region" evidence="1">
    <location>
        <begin position="236"/>
        <end position="270"/>
    </location>
</feature>
<evidence type="ECO:0000313" key="3">
    <source>
        <dbReference type="Proteomes" id="UP001228376"/>
    </source>
</evidence>
<evidence type="ECO:0008006" key="4">
    <source>
        <dbReference type="Google" id="ProtNLM"/>
    </source>
</evidence>
<dbReference type="Gene3D" id="3.40.50.300">
    <property type="entry name" value="P-loop containing nucleotide triphosphate hydrolases"/>
    <property type="match status" value="1"/>
</dbReference>
<reference evidence="2 3" key="1">
    <citation type="submission" date="2023-10" db="EMBL/GenBank/DDBJ databases">
        <title>179-bfca-hs.</title>
        <authorList>
            <person name="Miliotis G."/>
            <person name="Sengupta P."/>
            <person name="Hameed A."/>
            <person name="Chuvochina M."/>
            <person name="Mcdonagh F."/>
            <person name="Simpson A.C."/>
            <person name="Singh N.K."/>
            <person name="Rekha P.D."/>
            <person name="Raman K."/>
            <person name="Hugenholtz P."/>
            <person name="Venkateswaran K."/>
        </authorList>
    </citation>
    <scope>NUCLEOTIDE SEQUENCE [LARGE SCALE GENOMIC DNA]</scope>
    <source>
        <strain evidence="2 3">179-BFC-A-HS</strain>
    </source>
</reference>
<name>A0ABU5CFB3_9BACI</name>
<sequence length="366" mass="43295">MNKAQKWQMNRAGLFNFWYYDNEIFDFADGKLLLRGSNGSGKSVTMQSILPVLLDGRKTPDRLDPFGSKARKMEDYLLGEKGIVDRDERTGYLFLEYKREDTNQYITTGIGMQARRNKGINSWYFVITDNRRIGIDFLLYETETHAGEKQQIPLSRVQLENRIATGGQVVRTANDYKELVNKYIFGFETIEAYDDLIKLLIQLRSPKLSKDFKPTVIYEILEAALPPLTDDDLRHLSDTIEHMDQTKQQIEQLQRERQALDKLIKRYDMYNAYQIAEKAHEYLKTKKRFVKEEQLIQEKRTKEKQLGEVIEKLQTRSRELEQTIDVLEQKQERLKNHEVWDMEKLRMEEEKSTLSLRRTFPEKTIS</sequence>
<dbReference type="Proteomes" id="UP001228376">
    <property type="component" value="Unassembled WGS sequence"/>
</dbReference>
<protein>
    <recommendedName>
        <fullName evidence="4">TIGR02680 family protein</fullName>
    </recommendedName>
</protein>
<gene>
    <name evidence="2" type="ORF">P5G51_006040</name>
</gene>
<dbReference type="InterPro" id="IPR027417">
    <property type="entry name" value="P-loop_NTPase"/>
</dbReference>
<dbReference type="RefSeq" id="WP_320384385.1">
    <property type="nucleotide sequence ID" value="NZ_JAROCA020000001.1"/>
</dbReference>